<evidence type="ECO:0000313" key="2">
    <source>
        <dbReference type="Proteomes" id="UP000053257"/>
    </source>
</evidence>
<keyword evidence="2" id="KW-1185">Reference proteome</keyword>
<reference evidence="1 2" key="1">
    <citation type="journal article" date="2014" name="PLoS Genet.">
        <title>Analysis of the Phlebiopsis gigantea genome, transcriptome and secretome provides insight into its pioneer colonization strategies of wood.</title>
        <authorList>
            <person name="Hori C."/>
            <person name="Ishida T."/>
            <person name="Igarashi K."/>
            <person name="Samejima M."/>
            <person name="Suzuki H."/>
            <person name="Master E."/>
            <person name="Ferreira P."/>
            <person name="Ruiz-Duenas F.J."/>
            <person name="Held B."/>
            <person name="Canessa P."/>
            <person name="Larrondo L.F."/>
            <person name="Schmoll M."/>
            <person name="Druzhinina I.S."/>
            <person name="Kubicek C.P."/>
            <person name="Gaskell J.A."/>
            <person name="Kersten P."/>
            <person name="St John F."/>
            <person name="Glasner J."/>
            <person name="Sabat G."/>
            <person name="Splinter BonDurant S."/>
            <person name="Syed K."/>
            <person name="Yadav J."/>
            <person name="Mgbeahuruike A.C."/>
            <person name="Kovalchuk A."/>
            <person name="Asiegbu F.O."/>
            <person name="Lackner G."/>
            <person name="Hoffmeister D."/>
            <person name="Rencoret J."/>
            <person name="Gutierrez A."/>
            <person name="Sun H."/>
            <person name="Lindquist E."/>
            <person name="Barry K."/>
            <person name="Riley R."/>
            <person name="Grigoriev I.V."/>
            <person name="Henrissat B."/>
            <person name="Kues U."/>
            <person name="Berka R.M."/>
            <person name="Martinez A.T."/>
            <person name="Covert S.F."/>
            <person name="Blanchette R.A."/>
            <person name="Cullen D."/>
        </authorList>
    </citation>
    <scope>NUCLEOTIDE SEQUENCE [LARGE SCALE GENOMIC DNA]</scope>
    <source>
        <strain evidence="1 2">11061_1 CR5-6</strain>
    </source>
</reference>
<gene>
    <name evidence="1" type="ORF">PHLGIDRAFT_117657</name>
</gene>
<dbReference type="HOGENOM" id="CLU_1917815_0_0_1"/>
<accession>A0A0C3S953</accession>
<dbReference type="AlphaFoldDB" id="A0A0C3S953"/>
<evidence type="ECO:0000313" key="1">
    <source>
        <dbReference type="EMBL" id="KIP08002.1"/>
    </source>
</evidence>
<dbReference type="Proteomes" id="UP000053257">
    <property type="component" value="Unassembled WGS sequence"/>
</dbReference>
<organism evidence="1 2">
    <name type="scientific">Phlebiopsis gigantea (strain 11061_1 CR5-6)</name>
    <name type="common">White-rot fungus</name>
    <name type="synonym">Peniophora gigantea</name>
    <dbReference type="NCBI Taxonomy" id="745531"/>
    <lineage>
        <taxon>Eukaryota</taxon>
        <taxon>Fungi</taxon>
        <taxon>Dikarya</taxon>
        <taxon>Basidiomycota</taxon>
        <taxon>Agaricomycotina</taxon>
        <taxon>Agaricomycetes</taxon>
        <taxon>Polyporales</taxon>
        <taxon>Phanerochaetaceae</taxon>
        <taxon>Phlebiopsis</taxon>
    </lineage>
</organism>
<name>A0A0C3S953_PHLG1</name>
<protein>
    <submittedName>
        <fullName evidence="1">Uncharacterized protein</fullName>
    </submittedName>
</protein>
<dbReference type="EMBL" id="KN840487">
    <property type="protein sequence ID" value="KIP08002.1"/>
    <property type="molecule type" value="Genomic_DNA"/>
</dbReference>
<proteinExistence type="predicted"/>
<sequence length="132" mass="14741">MFNFITIPNICDGDASEKTHSRSTWRQALSAATTNDTRQLCRRVAGIARRRVRASIEAAEPTNQAHQVQIYYVSPSPLRQLAVVIEFVNELPQHSPVEPIDVRHRRRWCGSVELYSDIKAQSAPAWGSAAAA</sequence>